<evidence type="ECO:0000256" key="2">
    <source>
        <dbReference type="ARBA" id="ARBA00022786"/>
    </source>
</evidence>
<keyword evidence="3 4" id="KW-0072">Autophagy</keyword>
<reference evidence="6" key="1">
    <citation type="submission" date="2016-11" db="UniProtKB">
        <authorList>
            <consortium name="WormBaseParasite"/>
        </authorList>
    </citation>
    <scope>IDENTIFICATION</scope>
</reference>
<accession>A0A1I7X7K3</accession>
<proteinExistence type="inferred from homology"/>
<evidence type="ECO:0000256" key="1">
    <source>
        <dbReference type="ARBA" id="ARBA00022499"/>
    </source>
</evidence>
<dbReference type="Gene3D" id="3.10.20.90">
    <property type="entry name" value="Phosphatidylinositol 3-kinase Catalytic Subunit, Chain A, domain 1"/>
    <property type="match status" value="1"/>
</dbReference>
<evidence type="ECO:0000256" key="4">
    <source>
        <dbReference type="RuleBase" id="RU361201"/>
    </source>
</evidence>
<comment type="function">
    <text evidence="4">Ubiquitin-like protein involved in autophagic vesicle formation.</text>
</comment>
<comment type="subunit">
    <text evidence="4">Forms a conjugate with ATG5.</text>
</comment>
<sequence>MQRKFTSIADKDVKTVKGLDWLYLQYCLVTGIYMLEPWEHIMTDKVTVLLRAVGDAPSLKQKKYTIDSTKTVAWFTQVIRKMIQLPDDEISGSDGKDNHLVMHYSTTHAWG</sequence>
<dbReference type="GO" id="GO:0034727">
    <property type="term" value="P:piecemeal microautophagy of the nucleus"/>
    <property type="evidence" value="ECO:0007669"/>
    <property type="project" value="TreeGrafter"/>
</dbReference>
<evidence type="ECO:0000313" key="6">
    <source>
        <dbReference type="WBParaSite" id="Hba_13376"/>
    </source>
</evidence>
<protein>
    <recommendedName>
        <fullName evidence="4">Ubiquitin-like protein ATG12</fullName>
    </recommendedName>
</protein>
<dbReference type="PANTHER" id="PTHR13385:SF0">
    <property type="entry name" value="UBIQUITIN-LIKE PROTEIN ATG12"/>
    <property type="match status" value="1"/>
</dbReference>
<keyword evidence="2 4" id="KW-0833">Ubl conjugation pathway</keyword>
<dbReference type="GO" id="GO:0000421">
    <property type="term" value="C:autophagosome membrane"/>
    <property type="evidence" value="ECO:0007669"/>
    <property type="project" value="TreeGrafter"/>
</dbReference>
<dbReference type="SUPFAM" id="SSF54236">
    <property type="entry name" value="Ubiquitin-like"/>
    <property type="match status" value="1"/>
</dbReference>
<dbReference type="Proteomes" id="UP000095283">
    <property type="component" value="Unplaced"/>
</dbReference>
<dbReference type="GO" id="GO:0000422">
    <property type="term" value="P:autophagy of mitochondrion"/>
    <property type="evidence" value="ECO:0007669"/>
    <property type="project" value="TreeGrafter"/>
</dbReference>
<dbReference type="GO" id="GO:0019776">
    <property type="term" value="F:Atg8-family ligase activity"/>
    <property type="evidence" value="ECO:0007669"/>
    <property type="project" value="TreeGrafter"/>
</dbReference>
<evidence type="ECO:0000313" key="5">
    <source>
        <dbReference type="Proteomes" id="UP000095283"/>
    </source>
</evidence>
<dbReference type="GO" id="GO:0097352">
    <property type="term" value="P:autophagosome maturation"/>
    <property type="evidence" value="ECO:0007669"/>
    <property type="project" value="TreeGrafter"/>
</dbReference>
<keyword evidence="5" id="KW-1185">Reference proteome</keyword>
<dbReference type="Pfam" id="PF04110">
    <property type="entry name" value="APG12"/>
    <property type="match status" value="1"/>
</dbReference>
<dbReference type="GO" id="GO:0005789">
    <property type="term" value="C:endoplasmic reticulum membrane"/>
    <property type="evidence" value="ECO:0007669"/>
    <property type="project" value="UniProtKB-SubCell"/>
</dbReference>
<dbReference type="WBParaSite" id="Hba_13376">
    <property type="protein sequence ID" value="Hba_13376"/>
    <property type="gene ID" value="Hba_13376"/>
</dbReference>
<dbReference type="GO" id="GO:0034274">
    <property type="term" value="C:Atg12-Atg5-Atg16 complex"/>
    <property type="evidence" value="ECO:0007669"/>
    <property type="project" value="TreeGrafter"/>
</dbReference>
<name>A0A1I7X7K3_HETBA</name>
<dbReference type="InterPro" id="IPR007242">
    <property type="entry name" value="Atg12"/>
</dbReference>
<comment type="similarity">
    <text evidence="4">Belongs to the ATG12 family.</text>
</comment>
<dbReference type="AlphaFoldDB" id="A0A1I7X7K3"/>
<dbReference type="InterPro" id="IPR029071">
    <property type="entry name" value="Ubiquitin-like_domsf"/>
</dbReference>
<keyword evidence="1 4" id="KW-1017">Isopeptide bond</keyword>
<dbReference type="GO" id="GO:0000045">
    <property type="term" value="P:autophagosome assembly"/>
    <property type="evidence" value="ECO:0007669"/>
    <property type="project" value="InterPro"/>
</dbReference>
<dbReference type="GO" id="GO:0006665">
    <property type="term" value="P:sphingolipid metabolic process"/>
    <property type="evidence" value="ECO:0007669"/>
    <property type="project" value="UniProtKB-KW"/>
</dbReference>
<dbReference type="GO" id="GO:0061723">
    <property type="term" value="P:glycophagy"/>
    <property type="evidence" value="ECO:0007669"/>
    <property type="project" value="TreeGrafter"/>
</dbReference>
<organism evidence="5 6">
    <name type="scientific">Heterorhabditis bacteriophora</name>
    <name type="common">Entomopathogenic nematode worm</name>
    <dbReference type="NCBI Taxonomy" id="37862"/>
    <lineage>
        <taxon>Eukaryota</taxon>
        <taxon>Metazoa</taxon>
        <taxon>Ecdysozoa</taxon>
        <taxon>Nematoda</taxon>
        <taxon>Chromadorea</taxon>
        <taxon>Rhabditida</taxon>
        <taxon>Rhabditina</taxon>
        <taxon>Rhabditomorpha</taxon>
        <taxon>Strongyloidea</taxon>
        <taxon>Heterorhabditidae</taxon>
        <taxon>Heterorhabditis</taxon>
    </lineage>
</organism>
<dbReference type="PANTHER" id="PTHR13385">
    <property type="entry name" value="AUTOPHAGY PROTEIN 12"/>
    <property type="match status" value="1"/>
</dbReference>
<evidence type="ECO:0000256" key="3">
    <source>
        <dbReference type="ARBA" id="ARBA00023006"/>
    </source>
</evidence>
<dbReference type="GO" id="GO:0034045">
    <property type="term" value="C:phagophore assembly site membrane"/>
    <property type="evidence" value="ECO:0007669"/>
    <property type="project" value="TreeGrafter"/>
</dbReference>